<proteinExistence type="predicted"/>
<protein>
    <submittedName>
        <fullName evidence="1">Putative chaperone domain protein</fullName>
    </submittedName>
</protein>
<dbReference type="EMBL" id="JMOD01000275">
    <property type="protein sequence ID" value="KCY04930.1"/>
    <property type="molecule type" value="Genomic_DNA"/>
</dbReference>
<reference evidence="1 2" key="1">
    <citation type="submission" date="2014-04" db="EMBL/GenBank/DDBJ databases">
        <title>Comparative genomics and transcriptomics to identify genetic mechanisms underlying the emergence of carbapenem resistant Acinetobacter baumannii (CRAb).</title>
        <authorList>
            <person name="Harris A.D."/>
            <person name="Johnson K.J."/>
            <person name="George J."/>
            <person name="Nadendla S."/>
            <person name="Daugherty S.C."/>
            <person name="Parankush S."/>
            <person name="Sadzewicz L."/>
            <person name="Tallon L."/>
            <person name="Sengamalay N."/>
            <person name="Hazen T.H."/>
            <person name="Rasko D.A."/>
        </authorList>
    </citation>
    <scope>NUCLEOTIDE SEQUENCE [LARGE SCALE GENOMIC DNA]</scope>
    <source>
        <strain evidence="1 2">21072</strain>
    </source>
</reference>
<name>A0A062HBS6_ACIBA</name>
<sequence>MWHKTYPDDIHQYNPSYYSSLLQEKLNSFLSRYKLLKKLPNEHFELLNELSGEKKFHPLKMLKLRKSLNKISKNYSTVEVIDKLQLSITQTNPNYLFLKSLSNFWKFTIINILFITALLHKDLKVKTSHIYSNLSDNSGMWSA</sequence>
<evidence type="ECO:0000313" key="1">
    <source>
        <dbReference type="EMBL" id="KCY04930.1"/>
    </source>
</evidence>
<comment type="caution">
    <text evidence="1">The sequence shown here is derived from an EMBL/GenBank/DDBJ whole genome shotgun (WGS) entry which is preliminary data.</text>
</comment>
<dbReference type="Proteomes" id="UP000027327">
    <property type="component" value="Unassembled WGS sequence"/>
</dbReference>
<gene>
    <name evidence="1" type="ORF">J596_4401</name>
</gene>
<organism evidence="1 2">
    <name type="scientific">Acinetobacter baumannii 21072</name>
    <dbReference type="NCBI Taxonomy" id="1310697"/>
    <lineage>
        <taxon>Bacteria</taxon>
        <taxon>Pseudomonadati</taxon>
        <taxon>Pseudomonadota</taxon>
        <taxon>Gammaproteobacteria</taxon>
        <taxon>Moraxellales</taxon>
        <taxon>Moraxellaceae</taxon>
        <taxon>Acinetobacter</taxon>
        <taxon>Acinetobacter calcoaceticus/baumannii complex</taxon>
    </lineage>
</organism>
<dbReference type="AlphaFoldDB" id="A0A062HBS6"/>
<dbReference type="RefSeq" id="WP_050457859.1">
    <property type="nucleotide sequence ID" value="NZ_JMOD01000275.1"/>
</dbReference>
<accession>A0A062HBS6</accession>
<evidence type="ECO:0000313" key="2">
    <source>
        <dbReference type="Proteomes" id="UP000027327"/>
    </source>
</evidence>